<dbReference type="Proteomes" id="UP000011885">
    <property type="component" value="Unassembled WGS sequence"/>
</dbReference>
<evidence type="ECO:0000313" key="4">
    <source>
        <dbReference type="Proteomes" id="UP000011885"/>
    </source>
</evidence>
<dbReference type="AlphaFoldDB" id="M5U6W8"/>
<keyword evidence="4" id="KW-1185">Reference proteome</keyword>
<dbReference type="PATRIC" id="fig|1263870.3.peg.1668"/>
<comment type="caution">
    <text evidence="3">The sequence shown here is derived from an EMBL/GenBank/DDBJ whole genome shotgun (WGS) entry which is preliminary data.</text>
</comment>
<reference evidence="3 4" key="1">
    <citation type="journal article" date="2013" name="Mar. Genomics">
        <title>Expression of sulfatases in Rhodopirellula baltica and the diversity of sulfatases in the genus Rhodopirellula.</title>
        <authorList>
            <person name="Wegner C.E."/>
            <person name="Richter-Heitmann T."/>
            <person name="Klindworth A."/>
            <person name="Klockow C."/>
            <person name="Richter M."/>
            <person name="Achstetter T."/>
            <person name="Glockner F.O."/>
            <person name="Harder J."/>
        </authorList>
    </citation>
    <scope>NUCLEOTIDE SEQUENCE [LARGE SCALE GENOMIC DNA]</scope>
    <source>
        <strain evidence="3 4">SM41</strain>
    </source>
</reference>
<name>M5U6W8_9BACT</name>
<dbReference type="EMBL" id="ANOH01000115">
    <property type="protein sequence ID" value="EMI57029.1"/>
    <property type="molecule type" value="Genomic_DNA"/>
</dbReference>
<gene>
    <name evidence="3" type="ORF">RSSM_01558</name>
</gene>
<protein>
    <submittedName>
        <fullName evidence="3">Putative membrane protein</fullName>
    </submittedName>
</protein>
<sequence length="350" mass="38985">MRHPSISIWLCVAIWLMPFGVWACAQPPSSGDTFEEGIVVPKNTEADGPRPVVHLSRQSIAIADPFTIRIEVAAPVGTRVVFEDVGETIGSFDILDVNDLGDMPVADSGDRLWVRTMRLETLQVGLQTVPPISVRLVPVGLDVSDDDDSEADVRVIRTQPVEIEVRSILQPDEQSTLETYRDIVGEIETPSNQDQESELGWVSWLIGLACVVAAAVLWAWYRRHDSSQRWCRDRLGELQRQRIENAAAYVEASELLKRVLHVNLMGRSGITTTVVPTPRLLERLETRGYTGKQLQTLRRVLSVADRIKFDSRAEQNVSREEINTLETAIDDAKTLQSLPAENVTASKEAA</sequence>
<proteinExistence type="predicted"/>
<feature type="chain" id="PRO_5004073091" evidence="2">
    <location>
        <begin position="24"/>
        <end position="350"/>
    </location>
</feature>
<organism evidence="3 4">
    <name type="scientific">Rhodopirellula sallentina SM41</name>
    <dbReference type="NCBI Taxonomy" id="1263870"/>
    <lineage>
        <taxon>Bacteria</taxon>
        <taxon>Pseudomonadati</taxon>
        <taxon>Planctomycetota</taxon>
        <taxon>Planctomycetia</taxon>
        <taxon>Pirellulales</taxon>
        <taxon>Pirellulaceae</taxon>
        <taxon>Rhodopirellula</taxon>
    </lineage>
</organism>
<dbReference type="RefSeq" id="WP_008676023.1">
    <property type="nucleotide sequence ID" value="NZ_ANOH01000115.1"/>
</dbReference>
<keyword evidence="1" id="KW-1133">Transmembrane helix</keyword>
<keyword evidence="1" id="KW-0472">Membrane</keyword>
<evidence type="ECO:0000256" key="2">
    <source>
        <dbReference type="SAM" id="SignalP"/>
    </source>
</evidence>
<feature type="transmembrane region" description="Helical" evidence="1">
    <location>
        <begin position="201"/>
        <end position="221"/>
    </location>
</feature>
<evidence type="ECO:0000313" key="3">
    <source>
        <dbReference type="EMBL" id="EMI57029.1"/>
    </source>
</evidence>
<keyword evidence="1" id="KW-0812">Transmembrane</keyword>
<feature type="signal peptide" evidence="2">
    <location>
        <begin position="1"/>
        <end position="23"/>
    </location>
</feature>
<evidence type="ECO:0000256" key="1">
    <source>
        <dbReference type="SAM" id="Phobius"/>
    </source>
</evidence>
<keyword evidence="2" id="KW-0732">Signal</keyword>
<accession>M5U6W8</accession>
<dbReference type="OrthoDB" id="260093at2"/>